<keyword evidence="2" id="KW-0732">Signal</keyword>
<evidence type="ECO:0000259" key="3">
    <source>
        <dbReference type="Pfam" id="PF08239"/>
    </source>
</evidence>
<evidence type="ECO:0000313" key="5">
    <source>
        <dbReference type="Proteomes" id="UP001620409"/>
    </source>
</evidence>
<dbReference type="Proteomes" id="UP001620409">
    <property type="component" value="Unassembled WGS sequence"/>
</dbReference>
<feature type="domain" description="SH3b" evidence="3">
    <location>
        <begin position="30"/>
        <end position="82"/>
    </location>
</feature>
<reference evidence="4 5" key="1">
    <citation type="submission" date="2020-10" db="EMBL/GenBank/DDBJ databases">
        <title>Phylogeny of dyella-like bacteria.</title>
        <authorList>
            <person name="Fu J."/>
        </authorList>
    </citation>
    <scope>NUCLEOTIDE SEQUENCE [LARGE SCALE GENOMIC DNA]</scope>
    <source>
        <strain evidence="4 5">DHG40</strain>
    </source>
</reference>
<evidence type="ECO:0000313" key="4">
    <source>
        <dbReference type="EMBL" id="MFK2854456.1"/>
    </source>
</evidence>
<organism evidence="4 5">
    <name type="scientific">Dyella humi</name>
    <dbReference type="NCBI Taxonomy" id="1770547"/>
    <lineage>
        <taxon>Bacteria</taxon>
        <taxon>Pseudomonadati</taxon>
        <taxon>Pseudomonadota</taxon>
        <taxon>Gammaproteobacteria</taxon>
        <taxon>Lysobacterales</taxon>
        <taxon>Rhodanobacteraceae</taxon>
        <taxon>Dyella</taxon>
    </lineage>
</organism>
<protein>
    <submittedName>
        <fullName evidence="4">SH3 domain-containing protein</fullName>
    </submittedName>
</protein>
<name>A0ABW8IJH9_9GAMM</name>
<feature type="region of interest" description="Disordered" evidence="1">
    <location>
        <begin position="131"/>
        <end position="249"/>
    </location>
</feature>
<dbReference type="EMBL" id="JADIKI010000022">
    <property type="protein sequence ID" value="MFK2854456.1"/>
    <property type="molecule type" value="Genomic_DNA"/>
</dbReference>
<feature type="compositionally biased region" description="Low complexity" evidence="1">
    <location>
        <begin position="173"/>
        <end position="217"/>
    </location>
</feature>
<keyword evidence="5" id="KW-1185">Reference proteome</keyword>
<accession>A0ABW8IJH9</accession>
<dbReference type="Gene3D" id="2.30.30.40">
    <property type="entry name" value="SH3 Domains"/>
    <property type="match status" value="1"/>
</dbReference>
<feature type="chain" id="PRO_5045616957" evidence="2">
    <location>
        <begin position="23"/>
        <end position="249"/>
    </location>
</feature>
<evidence type="ECO:0000256" key="1">
    <source>
        <dbReference type="SAM" id="MobiDB-lite"/>
    </source>
</evidence>
<dbReference type="RefSeq" id="WP_380008990.1">
    <property type="nucleotide sequence ID" value="NZ_JADIKI010000022.1"/>
</dbReference>
<feature type="signal peptide" evidence="2">
    <location>
        <begin position="1"/>
        <end position="22"/>
    </location>
</feature>
<dbReference type="InterPro" id="IPR003646">
    <property type="entry name" value="SH3-like_bac-type"/>
</dbReference>
<dbReference type="Pfam" id="PF08239">
    <property type="entry name" value="SH3_3"/>
    <property type="match status" value="1"/>
</dbReference>
<evidence type="ECO:0000256" key="2">
    <source>
        <dbReference type="SAM" id="SignalP"/>
    </source>
</evidence>
<comment type="caution">
    <text evidence="4">The sequence shown here is derived from an EMBL/GenBank/DDBJ whole genome shotgun (WGS) entry which is preliminary data.</text>
</comment>
<proteinExistence type="predicted"/>
<gene>
    <name evidence="4" type="ORF">ISP18_07625</name>
</gene>
<sequence length="249" mass="26645">MKRLLCSCATALLLLVPVAAFAVPGYTVATVNMLAGPDTQYPLIYSLDAGTPVDVQGCTEGWQWCDVIAGGSRGWIAGPYIEYLYNNQPVIVTDYGARIGIPIVTFAIGTYWGRYYVNRPFYRDRARWYSRPVPVRPFPGPRPPVRPWPGNRPPGGRPPSPGNGYRPQPPGGNRPQPGNGNRPQPGGDNRPPGGGNNRPQPGGDNQRPPGGNRPQPGNGNGGRPGQNTKPAPRPNPQQQQQGNNGNGGG</sequence>
<feature type="compositionally biased region" description="Pro residues" evidence="1">
    <location>
        <begin position="134"/>
        <end position="172"/>
    </location>
</feature>